<feature type="transmembrane region" description="Helical" evidence="11">
    <location>
        <begin position="280"/>
        <end position="297"/>
    </location>
</feature>
<dbReference type="InterPro" id="IPR004358">
    <property type="entry name" value="Sig_transdc_His_kin-like_C"/>
</dbReference>
<dbReference type="GO" id="GO:0004673">
    <property type="term" value="F:protein histidine kinase activity"/>
    <property type="evidence" value="ECO:0007669"/>
    <property type="project" value="UniProtKB-EC"/>
</dbReference>
<keyword evidence="6 11" id="KW-0812">Transmembrane</keyword>
<evidence type="ECO:0000256" key="6">
    <source>
        <dbReference type="ARBA" id="ARBA00022692"/>
    </source>
</evidence>
<reference evidence="13 14" key="1">
    <citation type="submission" date="2019-04" db="EMBL/GenBank/DDBJ databases">
        <title>Phreatobacter aquaticus sp. nov.</title>
        <authorList>
            <person name="Choi A."/>
        </authorList>
    </citation>
    <scope>NUCLEOTIDE SEQUENCE [LARGE SCALE GENOMIC DNA]</scope>
    <source>
        <strain evidence="13 14">KCTC 52518</strain>
    </source>
</reference>
<evidence type="ECO:0000313" key="14">
    <source>
        <dbReference type="Proteomes" id="UP000298781"/>
    </source>
</evidence>
<feature type="transmembrane region" description="Helical" evidence="11">
    <location>
        <begin position="335"/>
        <end position="361"/>
    </location>
</feature>
<keyword evidence="10" id="KW-0175">Coiled coil</keyword>
<dbReference type="PRINTS" id="PR00344">
    <property type="entry name" value="BCTRLSENSOR"/>
</dbReference>
<name>A0A4D7B6J6_9HYPH</name>
<dbReference type="Gene3D" id="1.10.3430.10">
    <property type="entry name" value="Ammonium transporter AmtB like domains"/>
    <property type="match status" value="1"/>
</dbReference>
<dbReference type="SUPFAM" id="SSF111352">
    <property type="entry name" value="Ammonium transporter"/>
    <property type="match status" value="1"/>
</dbReference>
<proteinExistence type="inferred from homology"/>
<feature type="transmembrane region" description="Helical" evidence="11">
    <location>
        <begin position="196"/>
        <end position="216"/>
    </location>
</feature>
<evidence type="ECO:0000256" key="2">
    <source>
        <dbReference type="ARBA" id="ARBA00004141"/>
    </source>
</evidence>
<dbReference type="EMBL" id="CP039690">
    <property type="protein sequence ID" value="QCI66705.1"/>
    <property type="molecule type" value="Genomic_DNA"/>
</dbReference>
<evidence type="ECO:0000256" key="10">
    <source>
        <dbReference type="SAM" id="Coils"/>
    </source>
</evidence>
<gene>
    <name evidence="13" type="ORF">E8M01_22180</name>
</gene>
<dbReference type="Gene3D" id="3.30.565.10">
    <property type="entry name" value="Histidine kinase-like ATPase, C-terminal domain"/>
    <property type="match status" value="1"/>
</dbReference>
<dbReference type="InterPro" id="IPR029020">
    <property type="entry name" value="Ammonium/urea_transptr"/>
</dbReference>
<dbReference type="OrthoDB" id="9814202at2"/>
<dbReference type="RefSeq" id="WP_136962145.1">
    <property type="nucleotide sequence ID" value="NZ_CP039690.1"/>
</dbReference>
<feature type="transmembrane region" description="Helical" evidence="11">
    <location>
        <begin position="309"/>
        <end position="329"/>
    </location>
</feature>
<feature type="transmembrane region" description="Helical" evidence="11">
    <location>
        <begin position="254"/>
        <end position="274"/>
    </location>
</feature>
<comment type="subcellular location">
    <subcellularLocation>
        <location evidence="2">Membrane</location>
        <topology evidence="2">Multi-pass membrane protein</topology>
    </subcellularLocation>
</comment>
<feature type="transmembrane region" description="Helical" evidence="11">
    <location>
        <begin position="228"/>
        <end position="247"/>
    </location>
</feature>
<dbReference type="GO" id="GO:0016020">
    <property type="term" value="C:membrane"/>
    <property type="evidence" value="ECO:0007669"/>
    <property type="project" value="UniProtKB-SubCell"/>
</dbReference>
<feature type="transmembrane region" description="Helical" evidence="11">
    <location>
        <begin position="84"/>
        <end position="103"/>
    </location>
</feature>
<dbReference type="PANTHER" id="PTHR11730:SF6">
    <property type="entry name" value="AMMONIUM TRANSPORTER"/>
    <property type="match status" value="1"/>
</dbReference>
<evidence type="ECO:0000256" key="8">
    <source>
        <dbReference type="ARBA" id="ARBA00023136"/>
    </source>
</evidence>
<dbReference type="AlphaFoldDB" id="A0A4D7B6J6"/>
<evidence type="ECO:0000256" key="9">
    <source>
        <dbReference type="ARBA" id="ARBA00023177"/>
    </source>
</evidence>
<evidence type="ECO:0000256" key="3">
    <source>
        <dbReference type="ARBA" id="ARBA00005887"/>
    </source>
</evidence>
<dbReference type="Proteomes" id="UP000298781">
    <property type="component" value="Chromosome"/>
</dbReference>
<evidence type="ECO:0000256" key="5">
    <source>
        <dbReference type="ARBA" id="ARBA00022448"/>
    </source>
</evidence>
<dbReference type="Pfam" id="PF02518">
    <property type="entry name" value="HATPase_c"/>
    <property type="match status" value="1"/>
</dbReference>
<dbReference type="PROSITE" id="PS50109">
    <property type="entry name" value="HIS_KIN"/>
    <property type="match status" value="1"/>
</dbReference>
<feature type="transmembrane region" description="Helical" evidence="11">
    <location>
        <begin position="45"/>
        <end position="64"/>
    </location>
</feature>
<evidence type="ECO:0000256" key="11">
    <source>
        <dbReference type="SAM" id="Phobius"/>
    </source>
</evidence>
<dbReference type="GO" id="GO:0097272">
    <property type="term" value="P:ammonium homeostasis"/>
    <property type="evidence" value="ECO:0007669"/>
    <property type="project" value="TreeGrafter"/>
</dbReference>
<sequence>MDVQHANDAWLVAATLCAFLVLAGQVTLESGLVRAKHSVNAAAKALVQAGLSVLIIWAIGEGLMATGDGHRLIGHGPFLPGAEAAGPILLFHIALAAGAATILSGPLAERTTLRGYALAVAVFTAVILPPVVHWAWAVSADGAGWLKAIGFIDLAGGAVIHVTGGAAALAAAWMIGPRSGRFDGVRRLPVIQSQSFPFAALGVLLLWLGWFGIAAGQTMAAGVPLAPVVLNLVLAGAAGIAAVFVLNQLRPAEVTVIHLVHAALAGVIAAGAGAQLFSPAGAVAIGTAGALAALVGARLVEALKIDDALGMASVHLFAGALGTLALATTSGEAPFMLLAVQALGVLAIAGFASGMMTLALAGGRMILKLRVDADQERIGLNVAEHGMTTDVALLVGQMSAVNRHSSSFAYLDADGDGEIGQVAREYNRAVDIFRAQITGVKTELSQAEAVIDETSAAFARLQADLAQRDEKLEEAAREVALLTDQLARSLVTVQGLKSLRIGLVKLVGRTFRAPIERLHAMAKRAEATREPADIDALIEAAREESARLARRLADVIDYAEVSTFETPPATDRMAVEKLIAEINMIYRPRADAKRLKLRVVWGPEISGMAASATALRRIMGELVGNAIDRTGSGGLVSLSAQRGGDGQLILDVVDSGAGISPGAIAAALDPLAERIYGADEEPAGLGLALVKKLVDLYGGTFTIRSKPGIGTQVRVMIRPAHLSEPIARPA</sequence>
<dbReference type="SUPFAM" id="SSF55874">
    <property type="entry name" value="ATPase domain of HSP90 chaperone/DNA topoisomerase II/histidine kinase"/>
    <property type="match status" value="1"/>
</dbReference>
<protein>
    <recommendedName>
        <fullName evidence="4">histidine kinase</fullName>
        <ecNumber evidence="4">2.7.13.3</ecNumber>
    </recommendedName>
</protein>
<keyword evidence="9" id="KW-0924">Ammonia transport</keyword>
<dbReference type="InterPro" id="IPR003594">
    <property type="entry name" value="HATPase_dom"/>
</dbReference>
<comment type="catalytic activity">
    <reaction evidence="1">
        <text>ATP + protein L-histidine = ADP + protein N-phospho-L-histidine.</text>
        <dbReference type="EC" id="2.7.13.3"/>
    </reaction>
</comment>
<feature type="coiled-coil region" evidence="10">
    <location>
        <begin position="444"/>
        <end position="485"/>
    </location>
</feature>
<evidence type="ECO:0000256" key="1">
    <source>
        <dbReference type="ARBA" id="ARBA00000085"/>
    </source>
</evidence>
<comment type="similarity">
    <text evidence="3">Belongs to the ammonia transporter channel (TC 1.A.11.2) family.</text>
</comment>
<accession>A0A4D7B6J6</accession>
<feature type="domain" description="Histidine kinase" evidence="12">
    <location>
        <begin position="506"/>
        <end position="721"/>
    </location>
</feature>
<feature type="transmembrane region" description="Helical" evidence="11">
    <location>
        <begin position="115"/>
        <end position="136"/>
    </location>
</feature>
<dbReference type="KEGG" id="pstg:E8M01_22180"/>
<organism evidence="13 14">
    <name type="scientific">Phreatobacter stygius</name>
    <dbReference type="NCBI Taxonomy" id="1940610"/>
    <lineage>
        <taxon>Bacteria</taxon>
        <taxon>Pseudomonadati</taxon>
        <taxon>Pseudomonadota</taxon>
        <taxon>Alphaproteobacteria</taxon>
        <taxon>Hyphomicrobiales</taxon>
        <taxon>Phreatobacteraceae</taxon>
        <taxon>Phreatobacter</taxon>
    </lineage>
</organism>
<dbReference type="PANTHER" id="PTHR11730">
    <property type="entry name" value="AMMONIUM TRANSPORTER"/>
    <property type="match status" value="1"/>
</dbReference>
<dbReference type="InterPro" id="IPR005467">
    <property type="entry name" value="His_kinase_dom"/>
</dbReference>
<evidence type="ECO:0000256" key="4">
    <source>
        <dbReference type="ARBA" id="ARBA00012438"/>
    </source>
</evidence>
<evidence type="ECO:0000313" key="13">
    <source>
        <dbReference type="EMBL" id="QCI66705.1"/>
    </source>
</evidence>
<keyword evidence="5" id="KW-0813">Transport</keyword>
<keyword evidence="8 11" id="KW-0472">Membrane</keyword>
<dbReference type="SMART" id="SM00387">
    <property type="entry name" value="HATPase_c"/>
    <property type="match status" value="1"/>
</dbReference>
<dbReference type="GO" id="GO:0008519">
    <property type="term" value="F:ammonium channel activity"/>
    <property type="evidence" value="ECO:0007669"/>
    <property type="project" value="InterPro"/>
</dbReference>
<keyword evidence="14" id="KW-1185">Reference proteome</keyword>
<feature type="transmembrane region" description="Helical" evidence="11">
    <location>
        <begin position="148"/>
        <end position="175"/>
    </location>
</feature>
<feature type="transmembrane region" description="Helical" evidence="11">
    <location>
        <begin position="12"/>
        <end position="33"/>
    </location>
</feature>
<dbReference type="InterPro" id="IPR036890">
    <property type="entry name" value="HATPase_C_sf"/>
</dbReference>
<keyword evidence="7 11" id="KW-1133">Transmembrane helix</keyword>
<dbReference type="EC" id="2.7.13.3" evidence="4"/>
<evidence type="ECO:0000256" key="7">
    <source>
        <dbReference type="ARBA" id="ARBA00022989"/>
    </source>
</evidence>
<dbReference type="InterPro" id="IPR024041">
    <property type="entry name" value="NH4_transpt_AmtB-like_dom"/>
</dbReference>
<dbReference type="Pfam" id="PF00909">
    <property type="entry name" value="Ammonium_transp"/>
    <property type="match status" value="1"/>
</dbReference>
<evidence type="ECO:0000259" key="12">
    <source>
        <dbReference type="PROSITE" id="PS50109"/>
    </source>
</evidence>